<dbReference type="Proteomes" id="UP001652442">
    <property type="component" value="Unassembled WGS sequence"/>
</dbReference>
<dbReference type="SUPFAM" id="SSF52283">
    <property type="entry name" value="Formate/glycerate dehydrogenase catalytic domain-like"/>
    <property type="match status" value="1"/>
</dbReference>
<reference evidence="4 5" key="1">
    <citation type="journal article" date="2021" name="ISME Commun">
        <title>Automated analysis of genomic sequences facilitates high-throughput and comprehensive description of bacteria.</title>
        <authorList>
            <person name="Hitch T.C.A."/>
        </authorList>
    </citation>
    <scope>NUCLEOTIDE SEQUENCE [LARGE SCALE GENOMIC DNA]</scope>
    <source>
        <strain evidence="4 5">Sanger_109</strain>
    </source>
</reference>
<name>A0ABT2TM13_9FIRM</name>
<dbReference type="RefSeq" id="WP_158425828.1">
    <property type="nucleotide sequence ID" value="NZ_JAOQJQ010000005.1"/>
</dbReference>
<dbReference type="CDD" id="cd05300">
    <property type="entry name" value="2-Hacid_dh_1"/>
    <property type="match status" value="1"/>
</dbReference>
<feature type="domain" description="D-isomer specific 2-hydroxyacid dehydrogenase NAD-binding" evidence="3">
    <location>
        <begin position="114"/>
        <end position="290"/>
    </location>
</feature>
<dbReference type="EMBL" id="JAOQJQ010000005">
    <property type="protein sequence ID" value="MCU6763191.1"/>
    <property type="molecule type" value="Genomic_DNA"/>
</dbReference>
<dbReference type="InterPro" id="IPR036291">
    <property type="entry name" value="NAD(P)-bd_dom_sf"/>
</dbReference>
<evidence type="ECO:0000313" key="4">
    <source>
        <dbReference type="EMBL" id="MCU6763191.1"/>
    </source>
</evidence>
<dbReference type="PANTHER" id="PTHR43333:SF1">
    <property type="entry name" value="D-ISOMER SPECIFIC 2-HYDROXYACID DEHYDROGENASE NAD-BINDING DOMAIN-CONTAINING PROTEIN"/>
    <property type="match status" value="1"/>
</dbReference>
<comment type="caution">
    <text evidence="4">The sequence shown here is derived from an EMBL/GenBank/DDBJ whole genome shotgun (WGS) entry which is preliminary data.</text>
</comment>
<evidence type="ECO:0000256" key="2">
    <source>
        <dbReference type="ARBA" id="ARBA00023027"/>
    </source>
</evidence>
<keyword evidence="2" id="KW-0520">NAD</keyword>
<dbReference type="InterPro" id="IPR006140">
    <property type="entry name" value="D-isomer_DH_NAD-bd"/>
</dbReference>
<evidence type="ECO:0000313" key="5">
    <source>
        <dbReference type="Proteomes" id="UP001652442"/>
    </source>
</evidence>
<keyword evidence="5" id="KW-1185">Reference proteome</keyword>
<dbReference type="SUPFAM" id="SSF51735">
    <property type="entry name" value="NAD(P)-binding Rossmann-fold domains"/>
    <property type="match status" value="1"/>
</dbReference>
<dbReference type="Pfam" id="PF02826">
    <property type="entry name" value="2-Hacid_dh_C"/>
    <property type="match status" value="1"/>
</dbReference>
<dbReference type="PANTHER" id="PTHR43333">
    <property type="entry name" value="2-HACID_DH_C DOMAIN-CONTAINING PROTEIN"/>
    <property type="match status" value="1"/>
</dbReference>
<protein>
    <submittedName>
        <fullName evidence="4">D-2-hydroxyacid dehydrogenase</fullName>
    </submittedName>
</protein>
<proteinExistence type="predicted"/>
<evidence type="ECO:0000256" key="1">
    <source>
        <dbReference type="ARBA" id="ARBA00023002"/>
    </source>
</evidence>
<sequence>MADVLVMYKESDLTPMVITKEHIRKIQACITGRVYWCGSEDEAIERGYDAEVLFLWGGSGPMPEQYCARSANLRWIQSFSAGVNPIMDGPISHLPVRLTNAKGIHGKTMALTTIGYMISFMRNSQELYRRQMKHIWDKKFDIQPLEAEGMTVGIIGAGAIGCEIAKLSKSLGMRVLGVKRTVTPLTYFDEVFSNEELDTVLAQSDFVIVVLPLTDETRHLFGREKFRIMKPTAVLINIARGPVVKEEDLIQALECGQIGGAALDTVEEEPLAKDSVLWDMENVIITPHCAADSRAYIDRAVHMFCENLRLYERGKPLINEINMKKRY</sequence>
<evidence type="ECO:0000259" key="3">
    <source>
        <dbReference type="Pfam" id="PF02826"/>
    </source>
</evidence>
<accession>A0ABT2TM13</accession>
<keyword evidence="1" id="KW-0560">Oxidoreductase</keyword>
<organism evidence="4 5">
    <name type="scientific">Brotonthovivens ammoniilytica</name>
    <dbReference type="NCBI Taxonomy" id="2981725"/>
    <lineage>
        <taxon>Bacteria</taxon>
        <taxon>Bacillati</taxon>
        <taxon>Bacillota</taxon>
        <taxon>Clostridia</taxon>
        <taxon>Lachnospirales</taxon>
        <taxon>Lachnospiraceae</taxon>
        <taxon>Brotonthovivens</taxon>
    </lineage>
</organism>
<gene>
    <name evidence="4" type="ORF">OCV88_12790</name>
</gene>
<dbReference type="Gene3D" id="3.40.50.720">
    <property type="entry name" value="NAD(P)-binding Rossmann-like Domain"/>
    <property type="match status" value="2"/>
</dbReference>